<accession>S9VVL6</accession>
<keyword evidence="1" id="KW-0812">Transmembrane</keyword>
<keyword evidence="3" id="KW-1185">Reference proteome</keyword>
<protein>
    <submittedName>
        <fullName evidence="2">Uncharacterized protein</fullName>
    </submittedName>
</protein>
<sequence>MEPRRWRPKFFNPFTERKIRREYLPLYRGFFRSMPLHRWSVTDIEKVLGYTALNPSLFGFPEKPTCVVNTAYFLPSLRSKPKGVWAFGTERGCKSIIIPGSLNQEPFDKLDASLLDPLFRWNPGVEYVYLSQYCQPMTPQLIPMLSKCHRIQHLTLEGWNDAVAIHRVVMACKNVDVIETFSLDDLPRDWKNEVSVQALATLIEMHPKMRAVMSHRLFLGDWHDATQFSRCKHNVALIPFSCDWSLLFYMLFVLALAIPCYAIYRLTEYVCKTYLKLTDAYIWFWSVFVSLGSLAGFIALDAVAQKRYGRGWINMQKYVILGKRRIDIMMNVHQTSLAKLQK</sequence>
<evidence type="ECO:0000313" key="3">
    <source>
        <dbReference type="Proteomes" id="UP000515908"/>
    </source>
</evidence>
<dbReference type="EMBL" id="LR877156">
    <property type="protein sequence ID" value="CAD2219000.1"/>
    <property type="molecule type" value="Genomic_DNA"/>
</dbReference>
<evidence type="ECO:0000313" key="2">
    <source>
        <dbReference type="EMBL" id="CAD2219000.1"/>
    </source>
</evidence>
<feature type="transmembrane region" description="Helical" evidence="1">
    <location>
        <begin position="246"/>
        <end position="264"/>
    </location>
</feature>
<proteinExistence type="predicted"/>
<dbReference type="Proteomes" id="UP000515908">
    <property type="component" value="Chromosome 12"/>
</dbReference>
<gene>
    <name evidence="2" type="ORF">ADEAN_000649300</name>
</gene>
<name>S9VVL6_9TRYP</name>
<keyword evidence="1" id="KW-0472">Membrane</keyword>
<dbReference type="VEuPathDB" id="TriTrypDB:ADEAN_000649300"/>
<dbReference type="AlphaFoldDB" id="S9VVL6"/>
<keyword evidence="1" id="KW-1133">Transmembrane helix</keyword>
<reference evidence="2 3" key="1">
    <citation type="submission" date="2020-08" db="EMBL/GenBank/DDBJ databases">
        <authorList>
            <person name="Newling K."/>
            <person name="Davey J."/>
            <person name="Forrester S."/>
        </authorList>
    </citation>
    <scope>NUCLEOTIDE SEQUENCE [LARGE SCALE GENOMIC DNA]</scope>
    <source>
        <strain evidence="3">Crithidia deanei Carvalho (ATCC PRA-265)</strain>
    </source>
</reference>
<dbReference type="OrthoDB" id="275233at2759"/>
<feature type="transmembrane region" description="Helical" evidence="1">
    <location>
        <begin position="280"/>
        <end position="300"/>
    </location>
</feature>
<evidence type="ECO:0000256" key="1">
    <source>
        <dbReference type="SAM" id="Phobius"/>
    </source>
</evidence>
<organism evidence="2 3">
    <name type="scientific">Angomonas deanei</name>
    <dbReference type="NCBI Taxonomy" id="59799"/>
    <lineage>
        <taxon>Eukaryota</taxon>
        <taxon>Discoba</taxon>
        <taxon>Euglenozoa</taxon>
        <taxon>Kinetoplastea</taxon>
        <taxon>Metakinetoplastina</taxon>
        <taxon>Trypanosomatida</taxon>
        <taxon>Trypanosomatidae</taxon>
        <taxon>Strigomonadinae</taxon>
        <taxon>Angomonas</taxon>
    </lineage>
</organism>